<feature type="DNA-binding region" description="H-T-H motif" evidence="2">
    <location>
        <begin position="63"/>
        <end position="82"/>
    </location>
</feature>
<protein>
    <submittedName>
        <fullName evidence="5">TetR family transcriptional regulator</fullName>
    </submittedName>
</protein>
<dbReference type="EMBL" id="BOON01000040">
    <property type="protein sequence ID" value="GII24648.1"/>
    <property type="molecule type" value="Genomic_DNA"/>
</dbReference>
<dbReference type="InterPro" id="IPR050109">
    <property type="entry name" value="HTH-type_TetR-like_transc_reg"/>
</dbReference>
<keyword evidence="6" id="KW-1185">Reference proteome</keyword>
<dbReference type="SUPFAM" id="SSF46689">
    <property type="entry name" value="Homeodomain-like"/>
    <property type="match status" value="1"/>
</dbReference>
<gene>
    <name evidence="5" type="ORF">Pme01_42450</name>
</gene>
<evidence type="ECO:0000256" key="1">
    <source>
        <dbReference type="ARBA" id="ARBA00023125"/>
    </source>
</evidence>
<evidence type="ECO:0000259" key="4">
    <source>
        <dbReference type="PROSITE" id="PS50977"/>
    </source>
</evidence>
<keyword evidence="1 2" id="KW-0238">DNA-binding</keyword>
<organism evidence="5 6">
    <name type="scientific">Planosporangium mesophilum</name>
    <dbReference type="NCBI Taxonomy" id="689768"/>
    <lineage>
        <taxon>Bacteria</taxon>
        <taxon>Bacillati</taxon>
        <taxon>Actinomycetota</taxon>
        <taxon>Actinomycetes</taxon>
        <taxon>Micromonosporales</taxon>
        <taxon>Micromonosporaceae</taxon>
        <taxon>Planosporangium</taxon>
    </lineage>
</organism>
<evidence type="ECO:0000313" key="6">
    <source>
        <dbReference type="Proteomes" id="UP000599074"/>
    </source>
</evidence>
<comment type="caution">
    <text evidence="5">The sequence shown here is derived from an EMBL/GenBank/DDBJ whole genome shotgun (WGS) entry which is preliminary data.</text>
</comment>
<dbReference type="RefSeq" id="WP_168114315.1">
    <property type="nucleotide sequence ID" value="NZ_BOON01000040.1"/>
</dbReference>
<dbReference type="PROSITE" id="PS50977">
    <property type="entry name" value="HTH_TETR_2"/>
    <property type="match status" value="1"/>
</dbReference>
<dbReference type="Gene3D" id="1.10.357.10">
    <property type="entry name" value="Tetracycline Repressor, domain 2"/>
    <property type="match status" value="1"/>
</dbReference>
<accession>A0A8J3X5D2</accession>
<dbReference type="AlphaFoldDB" id="A0A8J3X5D2"/>
<dbReference type="PANTHER" id="PTHR30055:SF226">
    <property type="entry name" value="HTH-TYPE TRANSCRIPTIONAL REGULATOR PKSA"/>
    <property type="match status" value="1"/>
</dbReference>
<dbReference type="InterPro" id="IPR009057">
    <property type="entry name" value="Homeodomain-like_sf"/>
</dbReference>
<dbReference type="GO" id="GO:0000976">
    <property type="term" value="F:transcription cis-regulatory region binding"/>
    <property type="evidence" value="ECO:0007669"/>
    <property type="project" value="TreeGrafter"/>
</dbReference>
<dbReference type="Proteomes" id="UP000599074">
    <property type="component" value="Unassembled WGS sequence"/>
</dbReference>
<dbReference type="Pfam" id="PF00440">
    <property type="entry name" value="TetR_N"/>
    <property type="match status" value="1"/>
</dbReference>
<proteinExistence type="predicted"/>
<dbReference type="InterPro" id="IPR001647">
    <property type="entry name" value="HTH_TetR"/>
</dbReference>
<evidence type="ECO:0000256" key="3">
    <source>
        <dbReference type="SAM" id="MobiDB-lite"/>
    </source>
</evidence>
<dbReference type="PANTHER" id="PTHR30055">
    <property type="entry name" value="HTH-TYPE TRANSCRIPTIONAL REGULATOR RUTR"/>
    <property type="match status" value="1"/>
</dbReference>
<dbReference type="PRINTS" id="PR00455">
    <property type="entry name" value="HTHTETR"/>
</dbReference>
<name>A0A8J3X5D2_9ACTN</name>
<sequence length="224" mass="24580">MASTTSDTWPAASTQPPSPAAAGDEPPGRRGSGRARPLPREERRAALIAATLPLVAKHGTKVTTRQIAKAAGVAEGTIFRVFPEKESLIQEAIRAALDPAPLLDDLNRVDVTLPLRDRLIRAAGLLQNRMTRVVNLLIVLRLQQPPQDIAVDRAAVRTTNNQIQEAFVRLLEPDREHLRYPVEEAARLLRLLIFSGAHPMNTEGNPLTAEQIVSVLLDGVRRHH</sequence>
<feature type="region of interest" description="Disordered" evidence="3">
    <location>
        <begin position="1"/>
        <end position="39"/>
    </location>
</feature>
<evidence type="ECO:0000313" key="5">
    <source>
        <dbReference type="EMBL" id="GII24648.1"/>
    </source>
</evidence>
<feature type="domain" description="HTH tetR-type" evidence="4">
    <location>
        <begin position="41"/>
        <end position="100"/>
    </location>
</feature>
<evidence type="ECO:0000256" key="2">
    <source>
        <dbReference type="PROSITE-ProRule" id="PRU00335"/>
    </source>
</evidence>
<reference evidence="5" key="1">
    <citation type="submission" date="2021-01" db="EMBL/GenBank/DDBJ databases">
        <title>Whole genome shotgun sequence of Planosporangium mesophilum NBRC 109066.</title>
        <authorList>
            <person name="Komaki H."/>
            <person name="Tamura T."/>
        </authorList>
    </citation>
    <scope>NUCLEOTIDE SEQUENCE</scope>
    <source>
        <strain evidence="5">NBRC 109066</strain>
    </source>
</reference>
<dbReference type="GO" id="GO:0003700">
    <property type="term" value="F:DNA-binding transcription factor activity"/>
    <property type="evidence" value="ECO:0007669"/>
    <property type="project" value="TreeGrafter"/>
</dbReference>